<dbReference type="SUPFAM" id="SSF46689">
    <property type="entry name" value="Homeodomain-like"/>
    <property type="match status" value="1"/>
</dbReference>
<comment type="caution">
    <text evidence="4">The sequence shown here is derived from an EMBL/GenBank/DDBJ whole genome shotgun (WGS) entry which is preliminary data.</text>
</comment>
<dbReference type="EMBL" id="JMQI01000073">
    <property type="protein sequence ID" value="KDN17476.1"/>
    <property type="molecule type" value="Genomic_DNA"/>
</dbReference>
<dbReference type="InterPro" id="IPR009057">
    <property type="entry name" value="Homeodomain-like_sf"/>
</dbReference>
<sequence>MATKTALDTRERILEAAATLLAAEGRDGLSTRAVSAAAGVQPPALYRLFGDKDGLLDAVAAYGFDEYLKSKRAMGATADPVEDLRRGWDLHIEFGLSRPEFYVLMYGDARPGRTSPAAREAEAMLRAIVERVAAAGRLRVSVERAARLTHAAGMGVVLTQIATPEEQRDPELSATARETVLSRILTGTKKPAGSDLPERAIALRAGLEGATALTEAERTLLAEWLDRIANA</sequence>
<dbReference type="PRINTS" id="PR00455">
    <property type="entry name" value="HTHTETR"/>
</dbReference>
<dbReference type="InterPro" id="IPR001647">
    <property type="entry name" value="HTH_TetR"/>
</dbReference>
<feature type="DNA-binding region" description="H-T-H motif" evidence="2">
    <location>
        <begin position="30"/>
        <end position="49"/>
    </location>
</feature>
<dbReference type="OrthoDB" id="3784817at2"/>
<organism evidence="4 5">
    <name type="scientific">Amycolatopsis rifamycinica</name>
    <dbReference type="NCBI Taxonomy" id="287986"/>
    <lineage>
        <taxon>Bacteria</taxon>
        <taxon>Bacillati</taxon>
        <taxon>Actinomycetota</taxon>
        <taxon>Actinomycetes</taxon>
        <taxon>Pseudonocardiales</taxon>
        <taxon>Pseudonocardiaceae</taxon>
        <taxon>Amycolatopsis</taxon>
    </lineage>
</organism>
<dbReference type="Proteomes" id="UP000027345">
    <property type="component" value="Unassembled WGS sequence"/>
</dbReference>
<dbReference type="eggNOG" id="COG1309">
    <property type="taxonomic scope" value="Bacteria"/>
</dbReference>
<dbReference type="GO" id="GO:0003700">
    <property type="term" value="F:DNA-binding transcription factor activity"/>
    <property type="evidence" value="ECO:0007669"/>
    <property type="project" value="TreeGrafter"/>
</dbReference>
<keyword evidence="1 2" id="KW-0238">DNA-binding</keyword>
<gene>
    <name evidence="4" type="ORF">DV20_36450</name>
</gene>
<dbReference type="PROSITE" id="PS50977">
    <property type="entry name" value="HTH_TETR_2"/>
    <property type="match status" value="1"/>
</dbReference>
<evidence type="ECO:0000259" key="3">
    <source>
        <dbReference type="PROSITE" id="PS50977"/>
    </source>
</evidence>
<dbReference type="InterPro" id="IPR050109">
    <property type="entry name" value="HTH-type_TetR-like_transc_reg"/>
</dbReference>
<dbReference type="GO" id="GO:0000976">
    <property type="term" value="F:transcription cis-regulatory region binding"/>
    <property type="evidence" value="ECO:0007669"/>
    <property type="project" value="TreeGrafter"/>
</dbReference>
<evidence type="ECO:0000256" key="1">
    <source>
        <dbReference type="ARBA" id="ARBA00023125"/>
    </source>
</evidence>
<dbReference type="RefSeq" id="WP_043787741.1">
    <property type="nucleotide sequence ID" value="NZ_JMQI01000073.1"/>
</dbReference>
<protein>
    <submittedName>
        <fullName evidence="4">TetR family transcriptional regulator</fullName>
    </submittedName>
</protein>
<evidence type="ECO:0000313" key="5">
    <source>
        <dbReference type="Proteomes" id="UP000027345"/>
    </source>
</evidence>
<dbReference type="SUPFAM" id="SSF48498">
    <property type="entry name" value="Tetracyclin repressor-like, C-terminal domain"/>
    <property type="match status" value="1"/>
</dbReference>
<keyword evidence="5" id="KW-1185">Reference proteome</keyword>
<dbReference type="InterPro" id="IPR036271">
    <property type="entry name" value="Tet_transcr_reg_TetR-rel_C_sf"/>
</dbReference>
<dbReference type="AlphaFoldDB" id="A0A066TQN6"/>
<proteinExistence type="predicted"/>
<dbReference type="Pfam" id="PF00440">
    <property type="entry name" value="TetR_N"/>
    <property type="match status" value="1"/>
</dbReference>
<dbReference type="STRING" id="287986.DV20_36450"/>
<feature type="domain" description="HTH tetR-type" evidence="3">
    <location>
        <begin position="7"/>
        <end position="67"/>
    </location>
</feature>
<name>A0A066TQN6_9PSEU</name>
<dbReference type="PANTHER" id="PTHR30055">
    <property type="entry name" value="HTH-TYPE TRANSCRIPTIONAL REGULATOR RUTR"/>
    <property type="match status" value="1"/>
</dbReference>
<evidence type="ECO:0000256" key="2">
    <source>
        <dbReference type="PROSITE-ProRule" id="PRU00335"/>
    </source>
</evidence>
<dbReference type="PANTHER" id="PTHR30055:SF220">
    <property type="entry name" value="TETR-FAMILY REGULATORY PROTEIN"/>
    <property type="match status" value="1"/>
</dbReference>
<accession>A0A066TQN6</accession>
<evidence type="ECO:0000313" key="4">
    <source>
        <dbReference type="EMBL" id="KDN17476.1"/>
    </source>
</evidence>
<dbReference type="Gene3D" id="1.10.357.10">
    <property type="entry name" value="Tetracycline Repressor, domain 2"/>
    <property type="match status" value="1"/>
</dbReference>
<reference evidence="4 5" key="1">
    <citation type="submission" date="2014-05" db="EMBL/GenBank/DDBJ databases">
        <title>Draft genome sequence of Amycolatopsis rifamycinica DSM 46095.</title>
        <authorList>
            <person name="Lal R."/>
            <person name="Saxena A."/>
            <person name="Kumari R."/>
            <person name="Mukherjee U."/>
            <person name="Singh P."/>
            <person name="Sangwan N."/>
            <person name="Mahato N.K."/>
        </authorList>
    </citation>
    <scope>NUCLEOTIDE SEQUENCE [LARGE SCALE GENOMIC DNA]</scope>
    <source>
        <strain evidence="4 5">DSM 46095</strain>
    </source>
</reference>